<accession>A0AAQ4PA90</accession>
<dbReference type="RefSeq" id="XP_040031568.1">
    <property type="nucleotide sequence ID" value="XM_040175634.1"/>
</dbReference>
<dbReference type="SUPFAM" id="SSF49899">
    <property type="entry name" value="Concanavalin A-like lectins/glucanases"/>
    <property type="match status" value="1"/>
</dbReference>
<dbReference type="InterPro" id="IPR058030">
    <property type="entry name" value="TRIM8/14/16/25/29/45/65_CC"/>
</dbReference>
<dbReference type="PRINTS" id="PR01407">
    <property type="entry name" value="BUTYPHLNCDUF"/>
</dbReference>
<dbReference type="Proteomes" id="UP000007635">
    <property type="component" value="Chromosome IV"/>
</dbReference>
<dbReference type="InterPro" id="IPR043136">
    <property type="entry name" value="B30.2/SPRY_sf"/>
</dbReference>
<dbReference type="InterPro" id="IPR003877">
    <property type="entry name" value="SPRY_dom"/>
</dbReference>
<evidence type="ECO:0000259" key="7">
    <source>
        <dbReference type="PROSITE" id="PS50089"/>
    </source>
</evidence>
<dbReference type="Gene3D" id="3.30.40.10">
    <property type="entry name" value="Zinc/RING finger domain, C3HC4 (zinc finger)"/>
    <property type="match status" value="1"/>
</dbReference>
<dbReference type="SMART" id="SM00449">
    <property type="entry name" value="SPRY"/>
    <property type="match status" value="1"/>
</dbReference>
<reference evidence="10" key="2">
    <citation type="submission" date="2025-08" db="UniProtKB">
        <authorList>
            <consortium name="Ensembl"/>
        </authorList>
    </citation>
    <scope>IDENTIFICATION</scope>
</reference>
<evidence type="ECO:0000259" key="9">
    <source>
        <dbReference type="PROSITE" id="PS50188"/>
    </source>
</evidence>
<evidence type="ECO:0000256" key="5">
    <source>
        <dbReference type="ARBA" id="ARBA00022859"/>
    </source>
</evidence>
<dbReference type="Pfam" id="PF13765">
    <property type="entry name" value="PRY"/>
    <property type="match status" value="1"/>
</dbReference>
<dbReference type="GO" id="GO:0005737">
    <property type="term" value="C:cytoplasm"/>
    <property type="evidence" value="ECO:0007669"/>
    <property type="project" value="UniProtKB-ARBA"/>
</dbReference>
<dbReference type="InterPro" id="IPR001841">
    <property type="entry name" value="Znf_RING"/>
</dbReference>
<feature type="domain" description="RING-type" evidence="7">
    <location>
        <begin position="19"/>
        <end position="60"/>
    </location>
</feature>
<dbReference type="SMART" id="SM00336">
    <property type="entry name" value="BBOX"/>
    <property type="match status" value="1"/>
</dbReference>
<dbReference type="SMART" id="SM00184">
    <property type="entry name" value="RING"/>
    <property type="match status" value="1"/>
</dbReference>
<dbReference type="PANTHER" id="PTHR25465:SF32">
    <property type="entry name" value="BLOODTHIRSTY-RELATED GENE FAMILY, MEMBER 16 ISOFORM X1-RELATED"/>
    <property type="match status" value="1"/>
</dbReference>
<dbReference type="InterPro" id="IPR017907">
    <property type="entry name" value="Znf_RING_CS"/>
</dbReference>
<dbReference type="InterPro" id="IPR006574">
    <property type="entry name" value="PRY"/>
</dbReference>
<proteinExistence type="predicted"/>
<name>A0AAQ4PA90_GASAC</name>
<sequence>MAAVAAAASGQNTENSVLCPICLDVFKKPVTTPCGHNFCLDCITDYWETSDTVIKCPLCKEKFFSRPKLQVNTLIAEIASELYNPPRSRVTPEKAGNGKVLCDRCTGAKLEAIKSCLVCFSSFCEEHLIPHQRIPAMKKHRLIQPVHDLESRICTTHHNPLELFCRVDQMFVCETCKDTNHKTHKVVNLEDEAQLRKIRLGTDQGITDELIKERQRKIDEIQKSVEASRTKAAKALSCSAHSMTAMIDYIRRSQAELADIIETKQNQIEMERNCLIKELQGEILQLRRRNSELNKVEFTNDALWSLENFLSLTFTQPQVKKWSDVTFDGDEFSEQGAVAALERTVTKEIKMLCDPDWKEMRRHAVDVTLDPDTAHPLLVVSPDGKQVARGDGKRTQPKKPERFDHVLNVLAKEGFSSGKFYYEVQVGDKTNWDLGVANQSINRKGDIRLSPRNGYWTIYLRKGKELTASAGPAVNITVRQTPKKVGVFVHYEVGQVSFYDADSRALLFSFTGWSFTEKLFPFFSPWGNDGDSNPAPLIITPVKPGS</sequence>
<dbReference type="PROSITE" id="PS50188">
    <property type="entry name" value="B302_SPRY"/>
    <property type="match status" value="1"/>
</dbReference>
<dbReference type="FunFam" id="2.60.120.920:FF:000004">
    <property type="entry name" value="Butyrophilin subfamily 1 member A1"/>
    <property type="match status" value="1"/>
</dbReference>
<keyword evidence="1" id="KW-0399">Innate immunity</keyword>
<dbReference type="CDD" id="cd13733">
    <property type="entry name" value="SPRY_PRY_C-I_1"/>
    <property type="match status" value="1"/>
</dbReference>
<dbReference type="Pfam" id="PF00643">
    <property type="entry name" value="zf-B_box"/>
    <property type="match status" value="1"/>
</dbReference>
<keyword evidence="3 6" id="KW-0863">Zinc-finger</keyword>
<protein>
    <submittedName>
        <fullName evidence="10">Uncharacterized protein</fullName>
    </submittedName>
</protein>
<dbReference type="PROSITE" id="PS50089">
    <property type="entry name" value="ZF_RING_2"/>
    <property type="match status" value="1"/>
</dbReference>
<dbReference type="AlphaFoldDB" id="A0AAQ4PA90"/>
<dbReference type="GeneID" id="120818506"/>
<dbReference type="SUPFAM" id="SSF57845">
    <property type="entry name" value="B-box zinc-binding domain"/>
    <property type="match status" value="1"/>
</dbReference>
<dbReference type="Pfam" id="PF25600">
    <property type="entry name" value="TRIM_CC"/>
    <property type="match status" value="1"/>
</dbReference>
<dbReference type="Gene3D" id="2.60.120.920">
    <property type="match status" value="1"/>
</dbReference>
<keyword evidence="4" id="KW-0862">Zinc</keyword>
<evidence type="ECO:0000256" key="3">
    <source>
        <dbReference type="ARBA" id="ARBA00022771"/>
    </source>
</evidence>
<evidence type="ECO:0000313" key="10">
    <source>
        <dbReference type="Ensembl" id="ENSGACP00000035714.1"/>
    </source>
</evidence>
<dbReference type="Gene3D" id="4.10.830.40">
    <property type="match status" value="1"/>
</dbReference>
<dbReference type="GO" id="GO:0045087">
    <property type="term" value="P:innate immune response"/>
    <property type="evidence" value="ECO:0007669"/>
    <property type="project" value="UniProtKB-KW"/>
</dbReference>
<dbReference type="PROSITE" id="PS00518">
    <property type="entry name" value="ZF_RING_1"/>
    <property type="match status" value="1"/>
</dbReference>
<dbReference type="PANTHER" id="PTHR25465">
    <property type="entry name" value="B-BOX DOMAIN CONTAINING"/>
    <property type="match status" value="1"/>
</dbReference>
<keyword evidence="5" id="KW-0391">Immunity</keyword>
<dbReference type="InterPro" id="IPR051051">
    <property type="entry name" value="E3_ubiq-ligase_TRIM/RNF"/>
</dbReference>
<keyword evidence="2" id="KW-0479">Metal-binding</keyword>
<feature type="domain" description="B box-type" evidence="8">
    <location>
        <begin position="149"/>
        <end position="189"/>
    </location>
</feature>
<dbReference type="GeneTree" id="ENSGT01040000240385"/>
<dbReference type="InterPro" id="IPR000315">
    <property type="entry name" value="Znf_B-box"/>
</dbReference>
<dbReference type="CDD" id="cd19769">
    <property type="entry name" value="Bbox2_TRIM16-like"/>
    <property type="match status" value="1"/>
</dbReference>
<evidence type="ECO:0000313" key="11">
    <source>
        <dbReference type="Proteomes" id="UP000007635"/>
    </source>
</evidence>
<reference evidence="10 11" key="1">
    <citation type="journal article" date="2021" name="G3 (Bethesda)">
        <title>Improved contiguity of the threespine stickleback genome using long-read sequencing.</title>
        <authorList>
            <person name="Nath S."/>
            <person name="Shaw D.E."/>
            <person name="White M.A."/>
        </authorList>
    </citation>
    <scope>NUCLEOTIDE SEQUENCE [LARGE SCALE GENOMIC DNA]</scope>
    <source>
        <strain evidence="10 11">Lake Benthic</strain>
    </source>
</reference>
<dbReference type="Pfam" id="PF15227">
    <property type="entry name" value="zf-C3HC4_4"/>
    <property type="match status" value="1"/>
</dbReference>
<dbReference type="GO" id="GO:0008270">
    <property type="term" value="F:zinc ion binding"/>
    <property type="evidence" value="ECO:0007669"/>
    <property type="project" value="UniProtKB-KW"/>
</dbReference>
<dbReference type="Ensembl" id="ENSGACT00000083025.1">
    <property type="protein sequence ID" value="ENSGACP00000035714.1"/>
    <property type="gene ID" value="ENSGACG00000028766.1"/>
</dbReference>
<reference evidence="10" key="3">
    <citation type="submission" date="2025-09" db="UniProtKB">
        <authorList>
            <consortium name="Ensembl"/>
        </authorList>
    </citation>
    <scope>IDENTIFICATION</scope>
</reference>
<evidence type="ECO:0000256" key="6">
    <source>
        <dbReference type="PROSITE-ProRule" id="PRU00024"/>
    </source>
</evidence>
<dbReference type="InterPro" id="IPR013320">
    <property type="entry name" value="ConA-like_dom_sf"/>
</dbReference>
<evidence type="ECO:0000259" key="8">
    <source>
        <dbReference type="PROSITE" id="PS50119"/>
    </source>
</evidence>
<evidence type="ECO:0000256" key="4">
    <source>
        <dbReference type="ARBA" id="ARBA00022833"/>
    </source>
</evidence>
<dbReference type="PROSITE" id="PS50119">
    <property type="entry name" value="ZF_BBOX"/>
    <property type="match status" value="1"/>
</dbReference>
<evidence type="ECO:0000256" key="2">
    <source>
        <dbReference type="ARBA" id="ARBA00022723"/>
    </source>
</evidence>
<feature type="domain" description="B30.2/SPRY" evidence="9">
    <location>
        <begin position="347"/>
        <end position="542"/>
    </location>
</feature>
<dbReference type="Gene3D" id="3.30.160.60">
    <property type="entry name" value="Classic Zinc Finger"/>
    <property type="match status" value="1"/>
</dbReference>
<dbReference type="InterPro" id="IPR001870">
    <property type="entry name" value="B30.2/SPRY"/>
</dbReference>
<dbReference type="InterPro" id="IPR003879">
    <property type="entry name" value="Butyrophylin_SPRY"/>
</dbReference>
<dbReference type="SUPFAM" id="SSF57850">
    <property type="entry name" value="RING/U-box"/>
    <property type="match status" value="1"/>
</dbReference>
<dbReference type="SMART" id="SM00589">
    <property type="entry name" value="PRY"/>
    <property type="match status" value="1"/>
</dbReference>
<dbReference type="KEGG" id="gat:120818506"/>
<keyword evidence="11" id="KW-1185">Reference proteome</keyword>
<dbReference type="Pfam" id="PF00622">
    <property type="entry name" value="SPRY"/>
    <property type="match status" value="1"/>
</dbReference>
<dbReference type="InterPro" id="IPR013083">
    <property type="entry name" value="Znf_RING/FYVE/PHD"/>
</dbReference>
<evidence type="ECO:0000256" key="1">
    <source>
        <dbReference type="ARBA" id="ARBA00022588"/>
    </source>
</evidence>
<organism evidence="10 11">
    <name type="scientific">Gasterosteus aculeatus aculeatus</name>
    <name type="common">three-spined stickleback</name>
    <dbReference type="NCBI Taxonomy" id="481459"/>
    <lineage>
        <taxon>Eukaryota</taxon>
        <taxon>Metazoa</taxon>
        <taxon>Chordata</taxon>
        <taxon>Craniata</taxon>
        <taxon>Vertebrata</taxon>
        <taxon>Euteleostomi</taxon>
        <taxon>Actinopterygii</taxon>
        <taxon>Neopterygii</taxon>
        <taxon>Teleostei</taxon>
        <taxon>Neoteleostei</taxon>
        <taxon>Acanthomorphata</taxon>
        <taxon>Eupercaria</taxon>
        <taxon>Perciformes</taxon>
        <taxon>Cottioidei</taxon>
        <taxon>Gasterosteales</taxon>
        <taxon>Gasterosteidae</taxon>
        <taxon>Gasterosteus</taxon>
    </lineage>
</organism>